<keyword evidence="2" id="KW-1185">Reference proteome</keyword>
<proteinExistence type="predicted"/>
<dbReference type="Proteomes" id="UP000317652">
    <property type="component" value="Unassembled WGS sequence"/>
</dbReference>
<dbReference type="PANTHER" id="PTHR38477:SF1">
    <property type="entry name" value="MUREIN L,D-TRANSPEPTIDASE CATALYTIC DOMAIN FAMILY PROTEIN"/>
    <property type="match status" value="1"/>
</dbReference>
<reference evidence="1 2" key="1">
    <citation type="submission" date="2019-07" db="EMBL/GenBank/DDBJ databases">
        <authorList>
            <person name="Brisse S."/>
            <person name="Rodrigues C."/>
            <person name="Thorpe H."/>
        </authorList>
    </citation>
    <scope>NUCLEOTIDE SEQUENCE [LARGE SCALE GENOMIC DNA]</scope>
    <source>
        <strain evidence="1">SB6411</strain>
    </source>
</reference>
<sequence length="74" mass="8175">MAKHGRALRLEGLEESNNNAYIRGIVFHGVPYADEEYINKYGRCGRSYGCPAVAYDIVQSLIDKLKGGSLLLIS</sequence>
<dbReference type="PANTHER" id="PTHR38477">
    <property type="entry name" value="HYPOTHETICAL EXPORTED PROTEIN"/>
    <property type="match status" value="1"/>
</dbReference>
<protein>
    <recommendedName>
        <fullName evidence="3">Murein L,D-transpeptidase catalytic domain family protein</fullName>
    </recommendedName>
</protein>
<comment type="caution">
    <text evidence="1">The sequence shown here is derived from an EMBL/GenBank/DDBJ whole genome shotgun (WGS) entry which is preliminary data.</text>
</comment>
<dbReference type="InterPro" id="IPR032676">
    <property type="entry name" value="YkuD_2"/>
</dbReference>
<dbReference type="Pfam" id="PF13645">
    <property type="entry name" value="YkuD_2"/>
    <property type="match status" value="1"/>
</dbReference>
<organism evidence="1 2">
    <name type="scientific">Klebsiella spallanzanii</name>
    <dbReference type="NCBI Taxonomy" id="2587528"/>
    <lineage>
        <taxon>Bacteria</taxon>
        <taxon>Pseudomonadati</taxon>
        <taxon>Pseudomonadota</taxon>
        <taxon>Gammaproteobacteria</taxon>
        <taxon>Enterobacterales</taxon>
        <taxon>Enterobacteriaceae</taxon>
        <taxon>Klebsiella/Raoultella group</taxon>
        <taxon>Klebsiella</taxon>
    </lineage>
</organism>
<gene>
    <name evidence="1" type="ORF">SB6411_02333</name>
</gene>
<dbReference type="EMBL" id="CABGGS010000034">
    <property type="protein sequence ID" value="VUS69604.1"/>
    <property type="molecule type" value="Genomic_DNA"/>
</dbReference>
<name>A0ABY6VFD8_9ENTR</name>
<evidence type="ECO:0000313" key="2">
    <source>
        <dbReference type="Proteomes" id="UP000317652"/>
    </source>
</evidence>
<evidence type="ECO:0000313" key="1">
    <source>
        <dbReference type="EMBL" id="VUS69604.1"/>
    </source>
</evidence>
<accession>A0ABY6VFD8</accession>
<evidence type="ECO:0008006" key="3">
    <source>
        <dbReference type="Google" id="ProtNLM"/>
    </source>
</evidence>